<organism evidence="1 2">
    <name type="scientific">Puccinia sorghi</name>
    <dbReference type="NCBI Taxonomy" id="27349"/>
    <lineage>
        <taxon>Eukaryota</taxon>
        <taxon>Fungi</taxon>
        <taxon>Dikarya</taxon>
        <taxon>Basidiomycota</taxon>
        <taxon>Pucciniomycotina</taxon>
        <taxon>Pucciniomycetes</taxon>
        <taxon>Pucciniales</taxon>
        <taxon>Pucciniaceae</taxon>
        <taxon>Puccinia</taxon>
    </lineage>
</organism>
<name>A0A0L6VLV9_9BASI</name>
<proteinExistence type="predicted"/>
<dbReference type="EMBL" id="LAVV01004111">
    <property type="protein sequence ID" value="KNZ61689.1"/>
    <property type="molecule type" value="Genomic_DNA"/>
</dbReference>
<protein>
    <submittedName>
        <fullName evidence="1">Uncharacterized protein</fullName>
    </submittedName>
</protein>
<dbReference type="OrthoDB" id="3060595at2759"/>
<sequence>MVPARTSWSASAGLASHMVMRTPAKLLEELFPALYHQYLHMFQKSALQGLPPHHYGNEKV</sequence>
<comment type="caution">
    <text evidence="1">The sequence shown here is derived from an EMBL/GenBank/DDBJ whole genome shotgun (WGS) entry which is preliminary data.</text>
</comment>
<keyword evidence="2" id="KW-1185">Reference proteome</keyword>
<reference evidence="1 2" key="1">
    <citation type="submission" date="2015-08" db="EMBL/GenBank/DDBJ databases">
        <title>Next Generation Sequencing and Analysis of the Genome of Puccinia sorghi L Schw, the Causal Agent of Maize Common Rust.</title>
        <authorList>
            <person name="Rochi L."/>
            <person name="Burguener G."/>
            <person name="Darino M."/>
            <person name="Turjanski A."/>
            <person name="Kreff E."/>
            <person name="Dieguez M.J."/>
            <person name="Sacco F."/>
        </authorList>
    </citation>
    <scope>NUCLEOTIDE SEQUENCE [LARGE SCALE GENOMIC DNA]</scope>
    <source>
        <strain evidence="1 2">RO10H11247</strain>
    </source>
</reference>
<dbReference type="VEuPathDB" id="FungiDB:VP01_13700g1"/>
<gene>
    <name evidence="1" type="ORF">VP01_13700g1</name>
</gene>
<evidence type="ECO:0000313" key="1">
    <source>
        <dbReference type="EMBL" id="KNZ61689.1"/>
    </source>
</evidence>
<dbReference type="AlphaFoldDB" id="A0A0L6VLV9"/>
<evidence type="ECO:0000313" key="2">
    <source>
        <dbReference type="Proteomes" id="UP000037035"/>
    </source>
</evidence>
<accession>A0A0L6VLV9</accession>
<dbReference type="Proteomes" id="UP000037035">
    <property type="component" value="Unassembled WGS sequence"/>
</dbReference>